<dbReference type="InterPro" id="IPR002480">
    <property type="entry name" value="DAHP_synth_2"/>
</dbReference>
<keyword evidence="3" id="KW-0170">Cobalt</keyword>
<comment type="similarity">
    <text evidence="1 4">Belongs to the class-II DAHP synthase family.</text>
</comment>
<dbReference type="Gene3D" id="3.20.20.70">
    <property type="entry name" value="Aldolase class I"/>
    <property type="match status" value="1"/>
</dbReference>
<evidence type="ECO:0000256" key="3">
    <source>
        <dbReference type="PIRSR" id="PIRSR602480-1"/>
    </source>
</evidence>
<feature type="binding site" evidence="3">
    <location>
        <begin position="275"/>
        <end position="276"/>
    </location>
    <ligand>
        <name>phosphoenolpyruvate</name>
        <dbReference type="ChEBI" id="CHEBI:58702"/>
    </ligand>
</feature>
<protein>
    <recommendedName>
        <fullName evidence="4">Phospho-2-dehydro-3-deoxyheptonate aldolase</fullName>
        <ecNumber evidence="4">2.5.1.54</ecNumber>
    </recommendedName>
</protein>
<feature type="binding site" evidence="3">
    <location>
        <position position="298"/>
    </location>
    <ligand>
        <name>phosphoenolpyruvate</name>
        <dbReference type="ChEBI" id="CHEBI:58702"/>
    </ligand>
</feature>
<organism evidence="5 6">
    <name type="scientific">Silvanigrella paludirubra</name>
    <dbReference type="NCBI Taxonomy" id="2499159"/>
    <lineage>
        <taxon>Bacteria</taxon>
        <taxon>Pseudomonadati</taxon>
        <taxon>Bdellovibrionota</taxon>
        <taxon>Oligoflexia</taxon>
        <taxon>Silvanigrellales</taxon>
        <taxon>Silvanigrellaceae</taxon>
        <taxon>Silvanigrella</taxon>
    </lineage>
</organism>
<feature type="binding site" evidence="3">
    <location>
        <position position="403"/>
    </location>
    <ligand>
        <name>Mn(2+)</name>
        <dbReference type="ChEBI" id="CHEBI:29035"/>
    </ligand>
</feature>
<feature type="binding site" evidence="3">
    <location>
        <position position="361"/>
    </location>
    <ligand>
        <name>Mn(2+)</name>
        <dbReference type="ChEBI" id="CHEBI:29035"/>
    </ligand>
</feature>
<keyword evidence="2 4" id="KW-0808">Transferase</keyword>
<keyword evidence="6" id="KW-1185">Reference proteome</keyword>
<dbReference type="EMBL" id="WFLM01000001">
    <property type="protein sequence ID" value="KAB8040994.1"/>
    <property type="molecule type" value="Genomic_DNA"/>
</dbReference>
<keyword evidence="3" id="KW-0464">Manganese</keyword>
<comment type="catalytic activity">
    <reaction evidence="4">
        <text>D-erythrose 4-phosphate + phosphoenolpyruvate + H2O = 7-phospho-2-dehydro-3-deoxy-D-arabino-heptonate + phosphate</text>
        <dbReference type="Rhea" id="RHEA:14717"/>
        <dbReference type="ChEBI" id="CHEBI:15377"/>
        <dbReference type="ChEBI" id="CHEBI:16897"/>
        <dbReference type="ChEBI" id="CHEBI:43474"/>
        <dbReference type="ChEBI" id="CHEBI:58394"/>
        <dbReference type="ChEBI" id="CHEBI:58702"/>
        <dbReference type="EC" id="2.5.1.54"/>
    </reaction>
</comment>
<dbReference type="GO" id="GO:0003849">
    <property type="term" value="F:3-deoxy-7-phosphoheptulonate synthase activity"/>
    <property type="evidence" value="ECO:0007669"/>
    <property type="project" value="UniProtKB-EC"/>
</dbReference>
<sequence length="458" mass="52917">MSLILKKGSLKNLFCLTKTRHLWYPQNSALSHWYANMEVFNMLLQKDYTNTNNYKKFKIDSKNLSWTPDSWRLHPALQQPTFQDARLFQKCIKKLKEASEIVSFAKIQELKNKIASAEKGKSFLFQAGDCAELFKDCTFDRVKLKILELTKQKEILQLGLNKEITLIGRIAGQFAKPRSESYETIENITLPAYRGDIINSSKFTYEARVNNPINLIKSYHKSKKVLNYAQIFNKNSNMYSSHEALLLDYESALTRYDARYNQFYNSSSHFVWVGERTRQINGAHIKYLSGITNPIGIKFSENITTDELIKMVEILNPNQENGKIVLIPRMGHQKISDNLPKFIRSIHKEGFNVTWMSDPMHGNTEKTKKGIKTRSFNKILDELILSLQIHKSENSFLGGMHLETSPDNVTECTGGFQNITEKDLLLNYQTACDPRLNSLQTIEIISHFIKEYVRISNE</sequence>
<feature type="binding site" evidence="3">
    <location>
        <position position="433"/>
    </location>
    <ligand>
        <name>Mn(2+)</name>
        <dbReference type="ChEBI" id="CHEBI:29035"/>
    </ligand>
</feature>
<dbReference type="PANTHER" id="PTHR21337">
    <property type="entry name" value="PHOSPHO-2-DEHYDRO-3-DEOXYHEPTONATE ALDOLASE 1, 2"/>
    <property type="match status" value="1"/>
</dbReference>
<keyword evidence="4" id="KW-0028">Amino-acid biosynthesis</keyword>
<dbReference type="PANTHER" id="PTHR21337:SF0">
    <property type="entry name" value="PHOSPHO-2-DEHYDRO-3-DEOXYHEPTONATE ALDOLASE"/>
    <property type="match status" value="1"/>
</dbReference>
<reference evidence="5 6" key="1">
    <citation type="submission" date="2019-10" db="EMBL/GenBank/DDBJ databases">
        <title>New species of Slilvanegrellaceae.</title>
        <authorList>
            <person name="Pitt A."/>
            <person name="Hahn M.W."/>
        </authorList>
    </citation>
    <scope>NUCLEOTIDE SEQUENCE [LARGE SCALE GENOMIC DNA]</scope>
    <source>
        <strain evidence="5 6">SP-Ram-0.45-NSY-1</strain>
    </source>
</reference>
<dbReference type="Pfam" id="PF01474">
    <property type="entry name" value="DAHP_synth_2"/>
    <property type="match status" value="2"/>
</dbReference>
<evidence type="ECO:0000313" key="5">
    <source>
        <dbReference type="EMBL" id="KAB8040994.1"/>
    </source>
</evidence>
<gene>
    <name evidence="5" type="ORF">GCL60_03410</name>
</gene>
<keyword evidence="3" id="KW-0104">Cadmium</keyword>
<evidence type="ECO:0000256" key="2">
    <source>
        <dbReference type="ARBA" id="ARBA00022679"/>
    </source>
</evidence>
<evidence type="ECO:0000256" key="1">
    <source>
        <dbReference type="ARBA" id="ARBA00008911"/>
    </source>
</evidence>
<proteinExistence type="inferred from homology"/>
<feature type="binding site" evidence="3">
    <location>
        <position position="130"/>
    </location>
    <ligand>
        <name>Mn(2+)</name>
        <dbReference type="ChEBI" id="CHEBI:29035"/>
    </ligand>
</feature>
<dbReference type="InterPro" id="IPR013785">
    <property type="entry name" value="Aldolase_TIM"/>
</dbReference>
<dbReference type="Proteomes" id="UP000437748">
    <property type="component" value="Unassembled WGS sequence"/>
</dbReference>
<feature type="binding site" evidence="3">
    <location>
        <position position="329"/>
    </location>
    <ligand>
        <name>phosphoenolpyruvate</name>
        <dbReference type="ChEBI" id="CHEBI:58702"/>
    </ligand>
</feature>
<evidence type="ECO:0000256" key="4">
    <source>
        <dbReference type="RuleBase" id="RU363071"/>
    </source>
</evidence>
<dbReference type="GO" id="GO:0009073">
    <property type="term" value="P:aromatic amino acid family biosynthetic process"/>
    <property type="evidence" value="ECO:0007669"/>
    <property type="project" value="UniProtKB-KW"/>
</dbReference>
<feature type="binding site" evidence="3">
    <location>
        <position position="169"/>
    </location>
    <ligand>
        <name>phosphoenolpyruvate</name>
        <dbReference type="ChEBI" id="CHEBI:58702"/>
    </ligand>
</feature>
<accession>A0A6N6VXX3</accession>
<comment type="caution">
    <text evidence="5">The sequence shown here is derived from an EMBL/GenBank/DDBJ whole genome shotgun (WGS) entry which is preliminary data.</text>
</comment>
<dbReference type="GO" id="GO:0008652">
    <property type="term" value="P:amino acid biosynthetic process"/>
    <property type="evidence" value="ECO:0007669"/>
    <property type="project" value="UniProtKB-KW"/>
</dbReference>
<dbReference type="AlphaFoldDB" id="A0A6N6VXX3"/>
<comment type="pathway">
    <text evidence="4">Metabolic intermediate biosynthesis; chorismate biosynthesis; chorismate from D-erythrose 4-phosphate and phosphoenolpyruvate: step 1/7.</text>
</comment>
<name>A0A6N6VXX3_9BACT</name>
<dbReference type="SUPFAM" id="SSF51569">
    <property type="entry name" value="Aldolase"/>
    <property type="match status" value="1"/>
</dbReference>
<comment type="cofactor">
    <cofactor evidence="3">
        <name>Mn(2+)</name>
        <dbReference type="ChEBI" id="CHEBI:29035"/>
    </cofactor>
    <cofactor evidence="3">
        <name>Co(2+)</name>
        <dbReference type="ChEBI" id="CHEBI:48828"/>
    </cofactor>
    <cofactor evidence="3">
        <name>Cd(2+)</name>
        <dbReference type="ChEBI" id="CHEBI:48775"/>
    </cofactor>
    <text evidence="3">Binds 1 divalent cation per subunit. The enzyme is active with manganese, cobalt or cadmium ions.</text>
</comment>
<evidence type="ECO:0000313" key="6">
    <source>
        <dbReference type="Proteomes" id="UP000437748"/>
    </source>
</evidence>
<dbReference type="EC" id="2.5.1.54" evidence="4"/>
<keyword evidence="4" id="KW-0057">Aromatic amino acid biosynthesis</keyword>